<keyword evidence="3 12" id="KW-0808">Transferase</keyword>
<dbReference type="SMART" id="SM00493">
    <property type="entry name" value="TOPRIM"/>
    <property type="match status" value="1"/>
</dbReference>
<comment type="catalytic activity">
    <reaction evidence="12">
        <text>ssDNA + n NTP = ssDNA/pppN(pN)n-1 hybrid + (n-1) diphosphate.</text>
        <dbReference type="EC" id="2.7.7.101"/>
    </reaction>
</comment>
<evidence type="ECO:0000256" key="1">
    <source>
        <dbReference type="ARBA" id="ARBA00022478"/>
    </source>
</evidence>
<dbReference type="GO" id="GO:0006269">
    <property type="term" value="P:DNA replication, synthesis of primer"/>
    <property type="evidence" value="ECO:0007669"/>
    <property type="project" value="UniProtKB-UniRule"/>
</dbReference>
<dbReference type="GO" id="GO:0005737">
    <property type="term" value="C:cytoplasm"/>
    <property type="evidence" value="ECO:0007669"/>
    <property type="project" value="TreeGrafter"/>
</dbReference>
<dbReference type="GO" id="GO:0008270">
    <property type="term" value="F:zinc ion binding"/>
    <property type="evidence" value="ECO:0007669"/>
    <property type="project" value="UniProtKB-UniRule"/>
</dbReference>
<evidence type="ECO:0000256" key="5">
    <source>
        <dbReference type="ARBA" id="ARBA00022705"/>
    </source>
</evidence>
<keyword evidence="6 12" id="KW-0479">Metal-binding</keyword>
<keyword evidence="11 12" id="KW-0804">Transcription</keyword>
<feature type="domain" description="Toprim" evidence="15">
    <location>
        <begin position="251"/>
        <end position="332"/>
    </location>
</feature>
<dbReference type="InterPro" id="IPR037068">
    <property type="entry name" value="DNA_primase_core_N_sf"/>
</dbReference>
<dbReference type="InterPro" id="IPR006171">
    <property type="entry name" value="TOPRIM_dom"/>
</dbReference>
<evidence type="ECO:0000256" key="11">
    <source>
        <dbReference type="ARBA" id="ARBA00023163"/>
    </source>
</evidence>
<dbReference type="PROSITE" id="PS50880">
    <property type="entry name" value="TOPRIM"/>
    <property type="match status" value="1"/>
</dbReference>
<dbReference type="SMART" id="SM00400">
    <property type="entry name" value="ZnF_CHCC"/>
    <property type="match status" value="1"/>
</dbReference>
<evidence type="ECO:0000256" key="4">
    <source>
        <dbReference type="ARBA" id="ARBA00022695"/>
    </source>
</evidence>
<dbReference type="InterPro" id="IPR002694">
    <property type="entry name" value="Znf_CHC2"/>
</dbReference>
<keyword evidence="5 12" id="KW-0235">DNA replication</keyword>
<keyword evidence="7 12" id="KW-0863">Zinc-finger</keyword>
<sequence>MESSVEMIKNRLSIAEVIGSYLKLEKAGVNLKARCPFHNERTPSFFVSPERGTFHCFGCGKGGDIFTFVEEIEGVEFKEALKVLAERSGVSISKENGNYSGTGRLRAVLLEAVDFYKRNLNTSAEANKYLEDRGVKQTSIDKFQLGFSGVGWRELSEHLIRKGFSSVDAERVGLVVKSSKGYYDRFRGRIIFPFFDLGGRPIGFSARVLPGVTEDSDKYGKYINSPETSLFHKSKVFYGIKEANIAIRSLDKTILVEGQLDVILAHQAGVENAIGVSGTAFTTDHISVLKRLSDNLLVVLDADEAGFRASEKVVRMVLSVGMNVSVVALPKGQDPAELIRVDCELFKSTLNKELPFLDYALALVRDGYKDNSKRENAIRSYLYPVLADTYNEIEKDRSLQDIANLLGVAPDASRRDFEKWLSLHKNAELATRFVVPTSGQKSIPPPLEMVAGRLFGIASMLEQSKDENESALSAKILQDLNSVLGQNTFSALSEKYKNEKREDIVFEVETQYPDRFVLPNETKVLLERLRREVHKFQFSQAIDELRMAEADDDEERVAKSLLKCQEISKKLSQP</sequence>
<organism evidence="16 17">
    <name type="scientific">Candidatus Wildermuthbacteria bacterium RIFCSPLOWO2_01_FULL_47_18</name>
    <dbReference type="NCBI Taxonomy" id="1802460"/>
    <lineage>
        <taxon>Bacteria</taxon>
        <taxon>Candidatus Wildermuthiibacteriota</taxon>
    </lineage>
</organism>
<evidence type="ECO:0000256" key="10">
    <source>
        <dbReference type="ARBA" id="ARBA00023125"/>
    </source>
</evidence>
<name>A0A1G2RIG1_9BACT</name>
<keyword evidence="9" id="KW-0460">Magnesium</keyword>
<dbReference type="InterPro" id="IPR036977">
    <property type="entry name" value="DNA_primase_Znf_CHC2"/>
</dbReference>
<keyword evidence="10 12" id="KW-0238">DNA-binding</keyword>
<dbReference type="GO" id="GO:0003677">
    <property type="term" value="F:DNA binding"/>
    <property type="evidence" value="ECO:0007669"/>
    <property type="project" value="UniProtKB-KW"/>
</dbReference>
<evidence type="ECO:0000256" key="8">
    <source>
        <dbReference type="ARBA" id="ARBA00022833"/>
    </source>
</evidence>
<dbReference type="SUPFAM" id="SSF57783">
    <property type="entry name" value="Zinc beta-ribbon"/>
    <property type="match status" value="1"/>
</dbReference>
<dbReference type="InterPro" id="IPR050219">
    <property type="entry name" value="DnaG_primase"/>
</dbReference>
<dbReference type="PANTHER" id="PTHR30313">
    <property type="entry name" value="DNA PRIMASE"/>
    <property type="match status" value="1"/>
</dbReference>
<evidence type="ECO:0000256" key="3">
    <source>
        <dbReference type="ARBA" id="ARBA00022679"/>
    </source>
</evidence>
<protein>
    <recommendedName>
        <fullName evidence="12 13">DNA primase</fullName>
        <ecNumber evidence="12">2.7.7.101</ecNumber>
    </recommendedName>
</protein>
<keyword evidence="1 12" id="KW-0240">DNA-directed RNA polymerase</keyword>
<evidence type="ECO:0000259" key="15">
    <source>
        <dbReference type="PROSITE" id="PS50880"/>
    </source>
</evidence>
<dbReference type="InterPro" id="IPR013264">
    <property type="entry name" value="DNAG_N"/>
</dbReference>
<dbReference type="InterPro" id="IPR006295">
    <property type="entry name" value="DNA_primase_DnaG"/>
</dbReference>
<dbReference type="EMBL" id="MHUF01000015">
    <property type="protein sequence ID" value="OHA72636.1"/>
    <property type="molecule type" value="Genomic_DNA"/>
</dbReference>
<dbReference type="SUPFAM" id="SSF56731">
    <property type="entry name" value="DNA primase core"/>
    <property type="match status" value="1"/>
</dbReference>
<comment type="caution">
    <text evidence="16">The sequence shown here is derived from an EMBL/GenBank/DDBJ whole genome shotgun (WGS) entry which is preliminary data.</text>
</comment>
<evidence type="ECO:0000256" key="12">
    <source>
        <dbReference type="HAMAP-Rule" id="MF_00974"/>
    </source>
</evidence>
<evidence type="ECO:0000313" key="17">
    <source>
        <dbReference type="Proteomes" id="UP000177287"/>
    </source>
</evidence>
<dbReference type="PANTHER" id="PTHR30313:SF2">
    <property type="entry name" value="DNA PRIMASE"/>
    <property type="match status" value="1"/>
</dbReference>
<evidence type="ECO:0000313" key="16">
    <source>
        <dbReference type="EMBL" id="OHA72636.1"/>
    </source>
</evidence>
<dbReference type="Proteomes" id="UP000177287">
    <property type="component" value="Unassembled WGS sequence"/>
</dbReference>
<dbReference type="Gene3D" id="3.90.980.10">
    <property type="entry name" value="DNA primase, catalytic core, N-terminal domain"/>
    <property type="match status" value="1"/>
</dbReference>
<comment type="similarity">
    <text evidence="12 13">Belongs to the DnaG primase family.</text>
</comment>
<gene>
    <name evidence="12" type="primary">dnaG</name>
    <name evidence="16" type="ORF">A3A27_00925</name>
</gene>
<dbReference type="GO" id="GO:0003899">
    <property type="term" value="F:DNA-directed RNA polymerase activity"/>
    <property type="evidence" value="ECO:0007669"/>
    <property type="project" value="UniProtKB-UniRule"/>
</dbReference>
<evidence type="ECO:0000256" key="14">
    <source>
        <dbReference type="PIRSR" id="PIRSR002811-1"/>
    </source>
</evidence>
<evidence type="ECO:0000256" key="7">
    <source>
        <dbReference type="ARBA" id="ARBA00022771"/>
    </source>
</evidence>
<dbReference type="GO" id="GO:1990077">
    <property type="term" value="C:primosome complex"/>
    <property type="evidence" value="ECO:0007669"/>
    <property type="project" value="UniProtKB-KW"/>
</dbReference>
<keyword evidence="4 12" id="KW-0548">Nucleotidyltransferase</keyword>
<dbReference type="HAMAP" id="MF_00974">
    <property type="entry name" value="DNA_primase_DnaG"/>
    <property type="match status" value="1"/>
</dbReference>
<accession>A0A1G2RIG1</accession>
<evidence type="ECO:0000256" key="13">
    <source>
        <dbReference type="PIRNR" id="PIRNR002811"/>
    </source>
</evidence>
<dbReference type="EC" id="2.7.7.101" evidence="12"/>
<proteinExistence type="inferred from homology"/>
<dbReference type="PIRSF" id="PIRSF002811">
    <property type="entry name" value="DnaG"/>
    <property type="match status" value="1"/>
</dbReference>
<dbReference type="AlphaFoldDB" id="A0A1G2RIG1"/>
<dbReference type="GO" id="GO:0000428">
    <property type="term" value="C:DNA-directed RNA polymerase complex"/>
    <property type="evidence" value="ECO:0007669"/>
    <property type="project" value="UniProtKB-KW"/>
</dbReference>
<comment type="domain">
    <text evidence="12">Contains an N-terminal zinc-binding domain, a central core domain that contains the primase activity, and a C-terminal DnaB-binding domain.</text>
</comment>
<evidence type="ECO:0000256" key="9">
    <source>
        <dbReference type="ARBA" id="ARBA00022842"/>
    </source>
</evidence>
<dbReference type="Pfam" id="PF13155">
    <property type="entry name" value="Toprim_2"/>
    <property type="match status" value="1"/>
</dbReference>
<keyword evidence="2 12" id="KW-0639">Primosome</keyword>
<comment type="subunit">
    <text evidence="12">Monomer. Interacts with DnaB.</text>
</comment>
<reference evidence="16 17" key="1">
    <citation type="journal article" date="2016" name="Nat. Commun.">
        <title>Thousands of microbial genomes shed light on interconnected biogeochemical processes in an aquifer system.</title>
        <authorList>
            <person name="Anantharaman K."/>
            <person name="Brown C.T."/>
            <person name="Hug L.A."/>
            <person name="Sharon I."/>
            <person name="Castelle C.J."/>
            <person name="Probst A.J."/>
            <person name="Thomas B.C."/>
            <person name="Singh A."/>
            <person name="Wilkins M.J."/>
            <person name="Karaoz U."/>
            <person name="Brodie E.L."/>
            <person name="Williams K.H."/>
            <person name="Hubbard S.S."/>
            <person name="Banfield J.F."/>
        </authorList>
    </citation>
    <scope>NUCLEOTIDE SEQUENCE [LARGE SCALE GENOMIC DNA]</scope>
</reference>
<dbReference type="Gene3D" id="3.90.580.10">
    <property type="entry name" value="Zinc finger, CHC2-type domain"/>
    <property type="match status" value="1"/>
</dbReference>
<dbReference type="InterPro" id="IPR030846">
    <property type="entry name" value="DnaG_bac"/>
</dbReference>
<feature type="zinc finger region" description="CHC2-type" evidence="12 14">
    <location>
        <begin position="35"/>
        <end position="59"/>
    </location>
</feature>
<dbReference type="NCBIfam" id="TIGR01391">
    <property type="entry name" value="dnaG"/>
    <property type="match status" value="1"/>
</dbReference>
<evidence type="ECO:0000256" key="2">
    <source>
        <dbReference type="ARBA" id="ARBA00022515"/>
    </source>
</evidence>
<dbReference type="Pfam" id="PF01807">
    <property type="entry name" value="Zn_ribbon_DnaG"/>
    <property type="match status" value="1"/>
</dbReference>
<dbReference type="FunFam" id="3.90.580.10:FF:000001">
    <property type="entry name" value="DNA primase"/>
    <property type="match status" value="1"/>
</dbReference>
<keyword evidence="8 12" id="KW-0862">Zinc</keyword>
<dbReference type="CDD" id="cd03364">
    <property type="entry name" value="TOPRIM_DnaG_primases"/>
    <property type="match status" value="1"/>
</dbReference>
<evidence type="ECO:0000256" key="6">
    <source>
        <dbReference type="ARBA" id="ARBA00022723"/>
    </source>
</evidence>
<comment type="cofactor">
    <cofactor evidence="12 13 14">
        <name>Zn(2+)</name>
        <dbReference type="ChEBI" id="CHEBI:29105"/>
    </cofactor>
    <text evidence="12 13 14">Binds 1 zinc ion per monomer.</text>
</comment>
<comment type="function">
    <text evidence="12 13">RNA polymerase that catalyzes the synthesis of short RNA molecules used as primers for DNA polymerase during DNA replication.</text>
</comment>
<dbReference type="Gene3D" id="3.40.1360.10">
    <property type="match status" value="1"/>
</dbReference>
<dbReference type="InterPro" id="IPR034151">
    <property type="entry name" value="TOPRIM_DnaG_bac"/>
</dbReference>
<dbReference type="Pfam" id="PF08275">
    <property type="entry name" value="DNAG_N"/>
    <property type="match status" value="1"/>
</dbReference>